<evidence type="ECO:0000313" key="1">
    <source>
        <dbReference type="EMBL" id="THG01173.1"/>
    </source>
</evidence>
<dbReference type="Proteomes" id="UP000306102">
    <property type="component" value="Unassembled WGS sequence"/>
</dbReference>
<dbReference type="EMBL" id="SDRB02011487">
    <property type="protein sequence ID" value="THG01173.1"/>
    <property type="molecule type" value="Genomic_DNA"/>
</dbReference>
<reference evidence="1 2" key="1">
    <citation type="journal article" date="2018" name="Proc. Natl. Acad. Sci. U.S.A.">
        <title>Draft genome sequence of Camellia sinensis var. sinensis provides insights into the evolution of the tea genome and tea quality.</title>
        <authorList>
            <person name="Wei C."/>
            <person name="Yang H."/>
            <person name="Wang S."/>
            <person name="Zhao J."/>
            <person name="Liu C."/>
            <person name="Gao L."/>
            <person name="Xia E."/>
            <person name="Lu Y."/>
            <person name="Tai Y."/>
            <person name="She G."/>
            <person name="Sun J."/>
            <person name="Cao H."/>
            <person name="Tong W."/>
            <person name="Gao Q."/>
            <person name="Li Y."/>
            <person name="Deng W."/>
            <person name="Jiang X."/>
            <person name="Wang W."/>
            <person name="Chen Q."/>
            <person name="Zhang S."/>
            <person name="Li H."/>
            <person name="Wu J."/>
            <person name="Wang P."/>
            <person name="Li P."/>
            <person name="Shi C."/>
            <person name="Zheng F."/>
            <person name="Jian J."/>
            <person name="Huang B."/>
            <person name="Shan D."/>
            <person name="Shi M."/>
            <person name="Fang C."/>
            <person name="Yue Y."/>
            <person name="Li F."/>
            <person name="Li D."/>
            <person name="Wei S."/>
            <person name="Han B."/>
            <person name="Jiang C."/>
            <person name="Yin Y."/>
            <person name="Xia T."/>
            <person name="Zhang Z."/>
            <person name="Bennetzen J.L."/>
            <person name="Zhao S."/>
            <person name="Wan X."/>
        </authorList>
    </citation>
    <scope>NUCLEOTIDE SEQUENCE [LARGE SCALE GENOMIC DNA]</scope>
    <source>
        <strain evidence="2">cv. Shuchazao</strain>
        <tissue evidence="1">Leaf</tissue>
    </source>
</reference>
<organism evidence="1 2">
    <name type="scientific">Camellia sinensis var. sinensis</name>
    <name type="common">China tea</name>
    <dbReference type="NCBI Taxonomy" id="542762"/>
    <lineage>
        <taxon>Eukaryota</taxon>
        <taxon>Viridiplantae</taxon>
        <taxon>Streptophyta</taxon>
        <taxon>Embryophyta</taxon>
        <taxon>Tracheophyta</taxon>
        <taxon>Spermatophyta</taxon>
        <taxon>Magnoliopsida</taxon>
        <taxon>eudicotyledons</taxon>
        <taxon>Gunneridae</taxon>
        <taxon>Pentapetalae</taxon>
        <taxon>asterids</taxon>
        <taxon>Ericales</taxon>
        <taxon>Theaceae</taxon>
        <taxon>Camellia</taxon>
    </lineage>
</organism>
<name>A0A4S4DER5_CAMSN</name>
<comment type="caution">
    <text evidence="1">The sequence shown here is derived from an EMBL/GenBank/DDBJ whole genome shotgun (WGS) entry which is preliminary data.</text>
</comment>
<sequence>MPFVWLHSTEHQASIQNWFSERRRTTAKRWIFQIDNPSFIFSNINVILYNGGTTLRTWTHYASKLSERKGCQSGKEIARERKEKLNVEAFPKEGQARPQPKRCQNSTHNLVTPRDVLPQQQRIISREIFVFFFDLQFCFLRRRNPRLGFHQNWVSMEGSNTFPHYVRRRLLNLWRKSIKKSSSSSISSSSSSSSSGASLPELSQMDHFDEIWETHEDNIIGLDYGMECSDFLR</sequence>
<accession>A0A4S4DER5</accession>
<evidence type="ECO:0000313" key="2">
    <source>
        <dbReference type="Proteomes" id="UP000306102"/>
    </source>
</evidence>
<dbReference type="AlphaFoldDB" id="A0A4S4DER5"/>
<protein>
    <submittedName>
        <fullName evidence="1">Uncharacterized protein</fullName>
    </submittedName>
</protein>
<keyword evidence="2" id="KW-1185">Reference proteome</keyword>
<proteinExistence type="predicted"/>
<gene>
    <name evidence="1" type="ORF">TEA_015886</name>
</gene>